<protein>
    <submittedName>
        <fullName evidence="2">Class I SAM-dependent methyltransferase</fullName>
    </submittedName>
</protein>
<dbReference type="InterPro" id="IPR050508">
    <property type="entry name" value="Methyltransf_Superfamily"/>
</dbReference>
<dbReference type="EMBL" id="QKRB01000056">
    <property type="protein sequence ID" value="PZD93765.1"/>
    <property type="molecule type" value="Genomic_DNA"/>
</dbReference>
<dbReference type="CDD" id="cd02440">
    <property type="entry name" value="AdoMet_MTases"/>
    <property type="match status" value="1"/>
</dbReference>
<dbReference type="AlphaFoldDB" id="A0A2W1LFD6"/>
<accession>A0A2W1LFD6</accession>
<dbReference type="SUPFAM" id="SSF53335">
    <property type="entry name" value="S-adenosyl-L-methionine-dependent methyltransferases"/>
    <property type="match status" value="1"/>
</dbReference>
<dbReference type="GO" id="GO:0008757">
    <property type="term" value="F:S-adenosylmethionine-dependent methyltransferase activity"/>
    <property type="evidence" value="ECO:0007669"/>
    <property type="project" value="InterPro"/>
</dbReference>
<dbReference type="PANTHER" id="PTHR42912:SF93">
    <property type="entry name" value="N6-ADENOSINE-METHYLTRANSFERASE TMT1A"/>
    <property type="match status" value="1"/>
</dbReference>
<evidence type="ECO:0000313" key="3">
    <source>
        <dbReference type="Proteomes" id="UP000249522"/>
    </source>
</evidence>
<dbReference type="PANTHER" id="PTHR42912">
    <property type="entry name" value="METHYLTRANSFERASE"/>
    <property type="match status" value="1"/>
</dbReference>
<name>A0A2W1LFD6_9BACL</name>
<keyword evidence="2" id="KW-0808">Transferase</keyword>
<proteinExistence type="predicted"/>
<comment type="caution">
    <text evidence="2">The sequence shown here is derived from an EMBL/GenBank/DDBJ whole genome shotgun (WGS) entry which is preliminary data.</text>
</comment>
<keyword evidence="3" id="KW-1185">Reference proteome</keyword>
<feature type="domain" description="Methyltransferase type 11" evidence="1">
    <location>
        <begin position="41"/>
        <end position="146"/>
    </location>
</feature>
<dbReference type="InterPro" id="IPR013216">
    <property type="entry name" value="Methyltransf_11"/>
</dbReference>
<dbReference type="RefSeq" id="WP_111148881.1">
    <property type="nucleotide sequence ID" value="NZ_QKRB01000056.1"/>
</dbReference>
<dbReference type="Proteomes" id="UP000249522">
    <property type="component" value="Unassembled WGS sequence"/>
</dbReference>
<sequence>MPDHTEIYQAKAETYDVLISKQPDLLRAVEEICAVEEKDVVDLGAGTGRLTLPLARKARSILALDASTEMLRVAEGKLNQAGFTNCQTRASDHRRIEAADNSADLLVSGWSICYTASSNQLGWEKDLEKVMEEIRRVLRPGGTAVIFETMGTGAEQPHPPDFLLPYYERLEQQYGFHHRWLRTDYQFDSVEEAVRLTEFFFGRELAGRVEQERMTVLPECAGMWWREF</sequence>
<keyword evidence="2" id="KW-0489">Methyltransferase</keyword>
<dbReference type="InterPro" id="IPR029063">
    <property type="entry name" value="SAM-dependent_MTases_sf"/>
</dbReference>
<dbReference type="Pfam" id="PF08241">
    <property type="entry name" value="Methyltransf_11"/>
    <property type="match status" value="1"/>
</dbReference>
<dbReference type="GO" id="GO:0032259">
    <property type="term" value="P:methylation"/>
    <property type="evidence" value="ECO:0007669"/>
    <property type="project" value="UniProtKB-KW"/>
</dbReference>
<evidence type="ECO:0000259" key="1">
    <source>
        <dbReference type="Pfam" id="PF08241"/>
    </source>
</evidence>
<evidence type="ECO:0000313" key="2">
    <source>
        <dbReference type="EMBL" id="PZD93765.1"/>
    </source>
</evidence>
<dbReference type="Gene3D" id="3.40.50.150">
    <property type="entry name" value="Vaccinia Virus protein VP39"/>
    <property type="match status" value="1"/>
</dbReference>
<gene>
    <name evidence="2" type="ORF">DNH61_21420</name>
</gene>
<organism evidence="2 3">
    <name type="scientific">Paenibacillus sambharensis</name>
    <dbReference type="NCBI Taxonomy" id="1803190"/>
    <lineage>
        <taxon>Bacteria</taxon>
        <taxon>Bacillati</taxon>
        <taxon>Bacillota</taxon>
        <taxon>Bacilli</taxon>
        <taxon>Bacillales</taxon>
        <taxon>Paenibacillaceae</taxon>
        <taxon>Paenibacillus</taxon>
    </lineage>
</organism>
<reference evidence="2 3" key="1">
    <citation type="submission" date="2018-06" db="EMBL/GenBank/DDBJ databases">
        <title>Paenibacillus imtechensis sp. nov.</title>
        <authorList>
            <person name="Pinnaka A.K."/>
            <person name="Singh H."/>
            <person name="Kaur M."/>
        </authorList>
    </citation>
    <scope>NUCLEOTIDE SEQUENCE [LARGE SCALE GENOMIC DNA]</scope>
    <source>
        <strain evidence="2 3">SMB1</strain>
    </source>
</reference>
<dbReference type="OrthoDB" id="9784101at2"/>